<name>A0A4V2F292_9BACT</name>
<dbReference type="GO" id="GO:0006865">
    <property type="term" value="P:amino acid transport"/>
    <property type="evidence" value="ECO:0007669"/>
    <property type="project" value="InterPro"/>
</dbReference>
<protein>
    <submittedName>
        <fullName evidence="7">Threonine/homoserine/homoserine lactone efflux protein</fullName>
    </submittedName>
</protein>
<dbReference type="RefSeq" id="WP_130540765.1">
    <property type="nucleotide sequence ID" value="NZ_CP042431.1"/>
</dbReference>
<keyword evidence="5 6" id="KW-0472">Membrane</keyword>
<feature type="transmembrane region" description="Helical" evidence="6">
    <location>
        <begin position="74"/>
        <end position="93"/>
    </location>
</feature>
<evidence type="ECO:0000256" key="2">
    <source>
        <dbReference type="ARBA" id="ARBA00022475"/>
    </source>
</evidence>
<sequence>MQLLRIFCVGLGISFLGTLPLGTLNVAAMQIAVTDGIRPALGFSLGALLVEICYVRLSLVAMDWVRKQEKLFRWLNWITLVIIVALAVSSFIAAAHPSGEGKNVILSNTMPRFFLGITMSAINPVQIPFWFGWSTVLFAKNILLPKASHYNAYISGIGFGTFLGNAVFIFGGRMIVNTLNGNQNVLNYVIGGVFAVTAIVQGYRMMRKKTTSETRNETLF</sequence>
<dbReference type="Pfam" id="PF01810">
    <property type="entry name" value="LysE"/>
    <property type="match status" value="1"/>
</dbReference>
<feature type="transmembrane region" description="Helical" evidence="6">
    <location>
        <begin position="185"/>
        <end position="203"/>
    </location>
</feature>
<keyword evidence="8" id="KW-1185">Reference proteome</keyword>
<feature type="transmembrane region" description="Helical" evidence="6">
    <location>
        <begin position="150"/>
        <end position="173"/>
    </location>
</feature>
<keyword evidence="2" id="KW-1003">Cell membrane</keyword>
<keyword evidence="4 6" id="KW-1133">Transmembrane helix</keyword>
<dbReference type="Proteomes" id="UP000293874">
    <property type="component" value="Unassembled WGS sequence"/>
</dbReference>
<feature type="transmembrane region" description="Helical" evidence="6">
    <location>
        <begin position="40"/>
        <end position="62"/>
    </location>
</feature>
<evidence type="ECO:0000256" key="5">
    <source>
        <dbReference type="ARBA" id="ARBA00023136"/>
    </source>
</evidence>
<evidence type="ECO:0000256" key="1">
    <source>
        <dbReference type="ARBA" id="ARBA00004651"/>
    </source>
</evidence>
<keyword evidence="3 6" id="KW-0812">Transmembrane</keyword>
<dbReference type="GO" id="GO:0005886">
    <property type="term" value="C:plasma membrane"/>
    <property type="evidence" value="ECO:0007669"/>
    <property type="project" value="UniProtKB-SubCell"/>
</dbReference>
<comment type="subcellular location">
    <subcellularLocation>
        <location evidence="1">Cell membrane</location>
        <topology evidence="1">Multi-pass membrane protein</topology>
    </subcellularLocation>
</comment>
<dbReference type="EMBL" id="SGXA01000001">
    <property type="protein sequence ID" value="RZS76467.1"/>
    <property type="molecule type" value="Genomic_DNA"/>
</dbReference>
<proteinExistence type="predicted"/>
<feature type="transmembrane region" description="Helical" evidence="6">
    <location>
        <begin position="7"/>
        <end position="28"/>
    </location>
</feature>
<reference evidence="7 8" key="1">
    <citation type="submission" date="2019-02" db="EMBL/GenBank/DDBJ databases">
        <title>Genomic Encyclopedia of Type Strains, Phase IV (KMG-IV): sequencing the most valuable type-strain genomes for metagenomic binning, comparative biology and taxonomic classification.</title>
        <authorList>
            <person name="Goeker M."/>
        </authorList>
    </citation>
    <scope>NUCLEOTIDE SEQUENCE [LARGE SCALE GENOMIC DNA]</scope>
    <source>
        <strain evidence="7 8">DSM 18116</strain>
    </source>
</reference>
<organism evidence="7 8">
    <name type="scientific">Pseudobacter ginsenosidimutans</name>
    <dbReference type="NCBI Taxonomy" id="661488"/>
    <lineage>
        <taxon>Bacteria</taxon>
        <taxon>Pseudomonadati</taxon>
        <taxon>Bacteroidota</taxon>
        <taxon>Chitinophagia</taxon>
        <taxon>Chitinophagales</taxon>
        <taxon>Chitinophagaceae</taxon>
        <taxon>Pseudobacter</taxon>
    </lineage>
</organism>
<evidence type="ECO:0000313" key="7">
    <source>
        <dbReference type="EMBL" id="RZS76467.1"/>
    </source>
</evidence>
<accession>A0A4V2F292</accession>
<dbReference type="OrthoDB" id="9342487at2"/>
<evidence type="ECO:0000256" key="6">
    <source>
        <dbReference type="SAM" id="Phobius"/>
    </source>
</evidence>
<evidence type="ECO:0000256" key="4">
    <source>
        <dbReference type="ARBA" id="ARBA00022989"/>
    </source>
</evidence>
<dbReference type="InterPro" id="IPR001123">
    <property type="entry name" value="LeuE-type"/>
</dbReference>
<dbReference type="AlphaFoldDB" id="A0A4V2F292"/>
<evidence type="ECO:0000256" key="3">
    <source>
        <dbReference type="ARBA" id="ARBA00022692"/>
    </source>
</evidence>
<feature type="transmembrane region" description="Helical" evidence="6">
    <location>
        <begin position="113"/>
        <end position="138"/>
    </location>
</feature>
<evidence type="ECO:0000313" key="8">
    <source>
        <dbReference type="Proteomes" id="UP000293874"/>
    </source>
</evidence>
<comment type="caution">
    <text evidence="7">The sequence shown here is derived from an EMBL/GenBank/DDBJ whole genome shotgun (WGS) entry which is preliminary data.</text>
</comment>
<gene>
    <name evidence="7" type="ORF">EV199_2352</name>
</gene>